<evidence type="ECO:0000313" key="14">
    <source>
        <dbReference type="Proteomes" id="UP000595038"/>
    </source>
</evidence>
<evidence type="ECO:0000256" key="5">
    <source>
        <dbReference type="ARBA" id="ARBA00022692"/>
    </source>
</evidence>
<dbReference type="InterPro" id="IPR051088">
    <property type="entry name" value="PTS_Sugar-EIIC/EIIB"/>
</dbReference>
<evidence type="ECO:0000256" key="1">
    <source>
        <dbReference type="ARBA" id="ARBA00004651"/>
    </source>
</evidence>
<dbReference type="PROSITE" id="PS51105">
    <property type="entry name" value="PTS_EIIC_TYPE_3"/>
    <property type="match status" value="1"/>
</dbReference>
<evidence type="ECO:0000256" key="7">
    <source>
        <dbReference type="ARBA" id="ARBA00023136"/>
    </source>
</evidence>
<sequence>MSGFMEKFERNVERFLVPVAAKLNSQRHICAIRDAFILSFPIIMAGSIIILLNFAILSPDGFIAKILFLEKIFPNLADYQSVFTPVLRGSLDIMSIFVVFLVARNLAISMKADELLAGLTAVSCYFIIYSPYRLIENESFLTTKWLGAQGLFVALIIGIIVGEVFSRLSNAKRLQIHMPPQVPPAVARTFKVLFPIIFITIGFAILSFALMSLSKNGLHELVYTVLQAPLREMGTNIFTVVFLGIVANFLWLFGIHGPNTIAAIRETIFAEANLENLGFAAKTGSAWNAPFPETWALNDAFANYGGSGMTLGLLIAIFIASKRRDYKDIGKLSIGPGIFNINEPVIFGLPVVLNPIFMIPFIIVPAVNTVIGYLFIKFQLIPPIAYAVPWTTPGPLIPFLGTGGNWLALGVGFLCLAISTMIYLPFVMAANKTVNTDREHSAENRKES</sequence>
<feature type="transmembrane region" description="Helical" evidence="9">
    <location>
        <begin position="406"/>
        <end position="428"/>
    </location>
</feature>
<feature type="transmembrane region" description="Helical" evidence="9">
    <location>
        <begin position="35"/>
        <end position="57"/>
    </location>
</feature>
<keyword evidence="6 9" id="KW-1133">Transmembrane helix</keyword>
<protein>
    <recommendedName>
        <fullName evidence="8">Permease IIC component</fullName>
    </recommendedName>
</protein>
<feature type="transmembrane region" description="Helical" evidence="9">
    <location>
        <begin position="192"/>
        <end position="213"/>
    </location>
</feature>
<evidence type="ECO:0000259" key="10">
    <source>
        <dbReference type="PROSITE" id="PS51105"/>
    </source>
</evidence>
<dbReference type="PANTHER" id="PTHR33989">
    <property type="match status" value="1"/>
</dbReference>
<dbReference type="GeneID" id="92860901"/>
<dbReference type="GO" id="GO:0005886">
    <property type="term" value="C:plasma membrane"/>
    <property type="evidence" value="ECO:0007669"/>
    <property type="project" value="UniProtKB-SubCell"/>
</dbReference>
<evidence type="ECO:0000256" key="3">
    <source>
        <dbReference type="ARBA" id="ARBA00022475"/>
    </source>
</evidence>
<evidence type="ECO:0000313" key="12">
    <source>
        <dbReference type="EMBL" id="TWL32132.1"/>
    </source>
</evidence>
<evidence type="ECO:0000256" key="8">
    <source>
        <dbReference type="PIRNR" id="PIRNR006351"/>
    </source>
</evidence>
<dbReference type="GO" id="GO:0008982">
    <property type="term" value="F:protein-N(PI)-phosphohistidine-sugar phosphotransferase activity"/>
    <property type="evidence" value="ECO:0007669"/>
    <property type="project" value="UniProtKB-UniRule"/>
</dbReference>
<reference evidence="12 13" key="1">
    <citation type="submission" date="2019-06" db="EMBL/GenBank/DDBJ databases">
        <title>Genome sequence analysis of &gt;100 Bacillus licheniformis strains suggests intrinsic resistance to this species.</title>
        <authorList>
            <person name="Wels M."/>
            <person name="Siezen R.J."/>
            <person name="Johansen E."/>
            <person name="Stuer-Lauridsen B."/>
            <person name="Bjerre K."/>
            <person name="Nielsen B.K.K."/>
        </authorList>
    </citation>
    <scope>NUCLEOTIDE SEQUENCE [LARGE SCALE GENOMIC DNA]</scope>
    <source>
        <strain evidence="12 13">BAC-16736</strain>
    </source>
</reference>
<evidence type="ECO:0000256" key="4">
    <source>
        <dbReference type="ARBA" id="ARBA00022597"/>
    </source>
</evidence>
<keyword evidence="3 8" id="KW-1003">Cell membrane</keyword>
<gene>
    <name evidence="12" type="ORF">CHCC16736_2520</name>
    <name evidence="11" type="ORF">I6G80_13220</name>
</gene>
<dbReference type="GO" id="GO:1902815">
    <property type="term" value="P:N,N'-diacetylchitobiose import"/>
    <property type="evidence" value="ECO:0007669"/>
    <property type="project" value="TreeGrafter"/>
</dbReference>
<dbReference type="RefSeq" id="WP_003183182.1">
    <property type="nucleotide sequence ID" value="NZ_BEXU01000028.1"/>
</dbReference>
<organism evidence="12 13">
    <name type="scientific">Bacillus licheniformis</name>
    <dbReference type="NCBI Taxonomy" id="1402"/>
    <lineage>
        <taxon>Bacteria</taxon>
        <taxon>Bacillati</taxon>
        <taxon>Bacillota</taxon>
        <taxon>Bacilli</taxon>
        <taxon>Bacillales</taxon>
        <taxon>Bacillaceae</taxon>
        <taxon>Bacillus</taxon>
    </lineage>
</organism>
<reference evidence="11 14" key="2">
    <citation type="submission" date="2020-12" db="EMBL/GenBank/DDBJ databases">
        <title>FDA dAtabase for Regulatory Grade micrObial Sequences (FDA-ARGOS): Supporting development and validation of Infectious Disease Dx tests.</title>
        <authorList>
            <person name="Nelson B."/>
            <person name="Plummer A."/>
            <person name="Tallon L."/>
            <person name="Sadzewicz L."/>
            <person name="Zhao X."/>
            <person name="Boylan J."/>
            <person name="Ott S."/>
            <person name="Bowen H."/>
            <person name="Vavikolanu K."/>
            <person name="Mehta A."/>
            <person name="Aluvathingal J."/>
            <person name="Nadendla S."/>
            <person name="Myers T."/>
            <person name="Yan Y."/>
            <person name="Sichtig H."/>
        </authorList>
    </citation>
    <scope>NUCLEOTIDE SEQUENCE [LARGE SCALE GENOMIC DNA]</scope>
    <source>
        <strain evidence="11 14">FDAARGOS_923</strain>
    </source>
</reference>
<keyword evidence="7 8" id="KW-0472">Membrane</keyword>
<dbReference type="Pfam" id="PF02378">
    <property type="entry name" value="PTS_EIIC"/>
    <property type="match status" value="1"/>
</dbReference>
<comment type="subcellular location">
    <subcellularLocation>
        <location evidence="1">Cell membrane</location>
        <topology evidence="1">Multi-pass membrane protein</topology>
    </subcellularLocation>
</comment>
<dbReference type="PIRSF" id="PIRSF006351">
    <property type="entry name" value="PTS_EIIC-Cellobiose"/>
    <property type="match status" value="1"/>
</dbReference>
<comment type="function">
    <text evidence="8">The phosphoenolpyruvate-dependent sugar phosphotransferase system (PTS), a major carbohydrate active -transport system, catalyzes the phosphorylation of incoming sugar substrates concomitant with their translocation across the cell membrane.</text>
</comment>
<evidence type="ECO:0000313" key="11">
    <source>
        <dbReference type="EMBL" id="QPR70815.1"/>
    </source>
</evidence>
<feature type="domain" description="PTS EIIC type-3" evidence="10">
    <location>
        <begin position="12"/>
        <end position="426"/>
    </location>
</feature>
<dbReference type="AlphaFoldDB" id="A0A1Y0YQ51"/>
<keyword evidence="4 8" id="KW-0762">Sugar transport</keyword>
<feature type="transmembrane region" description="Helical" evidence="9">
    <location>
        <begin position="82"/>
        <end position="103"/>
    </location>
</feature>
<dbReference type="Proteomes" id="UP000595038">
    <property type="component" value="Chromosome"/>
</dbReference>
<evidence type="ECO:0000256" key="6">
    <source>
        <dbReference type="ARBA" id="ARBA00022989"/>
    </source>
</evidence>
<evidence type="ECO:0000256" key="9">
    <source>
        <dbReference type="SAM" id="Phobius"/>
    </source>
</evidence>
<feature type="transmembrane region" description="Helical" evidence="9">
    <location>
        <begin position="301"/>
        <end position="320"/>
    </location>
</feature>
<dbReference type="Proteomes" id="UP000435910">
    <property type="component" value="Unassembled WGS sequence"/>
</dbReference>
<dbReference type="NCBIfam" id="TIGR00410">
    <property type="entry name" value="lacE"/>
    <property type="match status" value="1"/>
</dbReference>
<accession>A0A1Y0YQ51</accession>
<dbReference type="EMBL" id="NILC01000009">
    <property type="protein sequence ID" value="TWL32132.1"/>
    <property type="molecule type" value="Genomic_DNA"/>
</dbReference>
<feature type="transmembrane region" description="Helical" evidence="9">
    <location>
        <begin position="146"/>
        <end position="165"/>
    </location>
</feature>
<dbReference type="InterPro" id="IPR003352">
    <property type="entry name" value="PTS_EIIC"/>
</dbReference>
<keyword evidence="5 9" id="KW-0812">Transmembrane</keyword>
<dbReference type="PANTHER" id="PTHR33989:SF4">
    <property type="entry name" value="PTS SYSTEM N,N'-DIACETYLCHITOBIOSE-SPECIFIC EIIC COMPONENT"/>
    <property type="match status" value="1"/>
</dbReference>
<evidence type="ECO:0000313" key="13">
    <source>
        <dbReference type="Proteomes" id="UP000435910"/>
    </source>
</evidence>
<dbReference type="InterPro" id="IPR004501">
    <property type="entry name" value="PTS_EIIC_3"/>
</dbReference>
<feature type="transmembrane region" description="Helical" evidence="9">
    <location>
        <begin position="356"/>
        <end position="376"/>
    </location>
</feature>
<dbReference type="InterPro" id="IPR004796">
    <property type="entry name" value="PTS_IIC_cello"/>
</dbReference>
<dbReference type="EMBL" id="CP065647">
    <property type="protein sequence ID" value="QPR70815.1"/>
    <property type="molecule type" value="Genomic_DNA"/>
</dbReference>
<keyword evidence="2 8" id="KW-0813">Transport</keyword>
<feature type="transmembrane region" description="Helical" evidence="9">
    <location>
        <begin position="233"/>
        <end position="255"/>
    </location>
</feature>
<feature type="transmembrane region" description="Helical" evidence="9">
    <location>
        <begin position="115"/>
        <end position="134"/>
    </location>
</feature>
<dbReference type="OMA" id="TKFEHGM"/>
<evidence type="ECO:0000256" key="2">
    <source>
        <dbReference type="ARBA" id="ARBA00022448"/>
    </source>
</evidence>
<dbReference type="GO" id="GO:0009401">
    <property type="term" value="P:phosphoenolpyruvate-dependent sugar phosphotransferase system"/>
    <property type="evidence" value="ECO:0007669"/>
    <property type="project" value="InterPro"/>
</dbReference>
<proteinExistence type="predicted"/>
<name>A0A1Y0YQ51_BACLI</name>